<organism evidence="1">
    <name type="scientific">Fonticula alba</name>
    <name type="common">Slime mold</name>
    <dbReference type="NCBI Taxonomy" id="691883"/>
    <lineage>
        <taxon>Eukaryota</taxon>
        <taxon>Rotosphaerida</taxon>
        <taxon>Fonticulaceae</taxon>
        <taxon>Fonticula</taxon>
    </lineage>
</organism>
<dbReference type="GO" id="GO:0046872">
    <property type="term" value="F:metal ion binding"/>
    <property type="evidence" value="ECO:0007669"/>
    <property type="project" value="InterPro"/>
</dbReference>
<dbReference type="InterPro" id="IPR037217">
    <property type="entry name" value="Trp/Indoleamine_2_3_dOase-like"/>
</dbReference>
<dbReference type="Gene3D" id="1.10.287.3810">
    <property type="match status" value="1"/>
</dbReference>
<keyword evidence="2" id="KW-1185">Reference proteome</keyword>
<evidence type="ECO:0008006" key="3">
    <source>
        <dbReference type="Google" id="ProtNLM"/>
    </source>
</evidence>
<dbReference type="Proteomes" id="UP000030693">
    <property type="component" value="Unassembled WGS sequence"/>
</dbReference>
<dbReference type="GO" id="GO:0004833">
    <property type="term" value="F:L-tryptophan 2,3-dioxygenase activity"/>
    <property type="evidence" value="ECO:0007669"/>
    <property type="project" value="InterPro"/>
</dbReference>
<dbReference type="OMA" id="FITIHQT"/>
<evidence type="ECO:0000313" key="2">
    <source>
        <dbReference type="Proteomes" id="UP000030693"/>
    </source>
</evidence>
<reference evidence="1" key="1">
    <citation type="submission" date="2013-04" db="EMBL/GenBank/DDBJ databases">
        <title>The Genome Sequence of Fonticula alba ATCC 38817.</title>
        <authorList>
            <consortium name="The Broad Institute Genomics Platform"/>
            <person name="Russ C."/>
            <person name="Cuomo C."/>
            <person name="Burger G."/>
            <person name="Gray M.W."/>
            <person name="Holland P.W.H."/>
            <person name="King N."/>
            <person name="Lang F.B.F."/>
            <person name="Roger A.J."/>
            <person name="Ruiz-Trillo I."/>
            <person name="Brown M."/>
            <person name="Walker B."/>
            <person name="Young S."/>
            <person name="Zeng Q."/>
            <person name="Gargeya S."/>
            <person name="Fitzgerald M."/>
            <person name="Haas B."/>
            <person name="Abouelleil A."/>
            <person name="Allen A.W."/>
            <person name="Alvarado L."/>
            <person name="Arachchi H.M."/>
            <person name="Berlin A.M."/>
            <person name="Chapman S.B."/>
            <person name="Gainer-Dewar J."/>
            <person name="Goldberg J."/>
            <person name="Griggs A."/>
            <person name="Gujja S."/>
            <person name="Hansen M."/>
            <person name="Howarth C."/>
            <person name="Imamovic A."/>
            <person name="Ireland A."/>
            <person name="Larimer J."/>
            <person name="McCowan C."/>
            <person name="Murphy C."/>
            <person name="Pearson M."/>
            <person name="Poon T.W."/>
            <person name="Priest M."/>
            <person name="Roberts A."/>
            <person name="Saif S."/>
            <person name="Shea T."/>
            <person name="Sisk P."/>
            <person name="Sykes S."/>
            <person name="Wortman J."/>
            <person name="Nusbaum C."/>
            <person name="Birren B."/>
        </authorList>
    </citation>
    <scope>NUCLEOTIDE SEQUENCE [LARGE SCALE GENOMIC DNA]</scope>
    <source>
        <strain evidence="1">ATCC 38817</strain>
    </source>
</reference>
<dbReference type="OrthoDB" id="447477at2759"/>
<protein>
    <recommendedName>
        <fullName evidence="3">Tryptophan 2,3-dioxygenase</fullName>
    </recommendedName>
</protein>
<dbReference type="GO" id="GO:0019442">
    <property type="term" value="P:L-tryptophan catabolic process to acetyl-CoA"/>
    <property type="evidence" value="ECO:0007669"/>
    <property type="project" value="TreeGrafter"/>
</dbReference>
<dbReference type="InterPro" id="IPR004981">
    <property type="entry name" value="Trp_2_3_dOase"/>
</dbReference>
<dbReference type="GeneID" id="20526732"/>
<dbReference type="eggNOG" id="KOG3906">
    <property type="taxonomic scope" value="Eukaryota"/>
</dbReference>
<gene>
    <name evidence="1" type="ORF">H696_02007</name>
</gene>
<dbReference type="GO" id="GO:0020037">
    <property type="term" value="F:heme binding"/>
    <property type="evidence" value="ECO:0007669"/>
    <property type="project" value="InterPro"/>
</dbReference>
<accession>A0A058ZC94</accession>
<proteinExistence type="predicted"/>
<dbReference type="AlphaFoldDB" id="A0A058ZC94"/>
<dbReference type="SUPFAM" id="SSF140959">
    <property type="entry name" value="Indolic compounds 2,3-dioxygenase-like"/>
    <property type="match status" value="1"/>
</dbReference>
<dbReference type="GO" id="GO:0019441">
    <property type="term" value="P:L-tryptophan catabolic process to kynurenine"/>
    <property type="evidence" value="ECO:0007669"/>
    <property type="project" value="InterPro"/>
</dbReference>
<dbReference type="PANTHER" id="PTHR10138:SF0">
    <property type="entry name" value="TRYPTOPHAN 2,3-DIOXYGENASE"/>
    <property type="match status" value="1"/>
</dbReference>
<dbReference type="RefSeq" id="XP_009494180.1">
    <property type="nucleotide sequence ID" value="XM_009495905.1"/>
</dbReference>
<dbReference type="STRING" id="691883.A0A058ZC94"/>
<dbReference type="EMBL" id="KB932203">
    <property type="protein sequence ID" value="KCV71057.1"/>
    <property type="molecule type" value="Genomic_DNA"/>
</dbReference>
<sequence length="458" mass="51228">MSCPFANSNVTQLQSYLAASAISQEEPAAQTYAFDGDANIDSAATTVVSFGETMVSEPVVMDPATAAAADQHKVVYYSDYLRVPELLDLVHPESRTRVRPGLDPAGGPVEAHDEHLFIVVHQAHELWFKQALHDLRSAIDIIGAPTTSAAGLTLATRRINRCRGIMDLCITKLNILKSMDPLEFLEFRDLLMPASGFQSAQFRILENLTGLNPLDRLDYQRESYLHYFSDDDRKRIIQSEQDLNLFQALNKWLERCPALGPDGDQAASQTDTLWNSYEQSVHSMLTQQRKTILDDKKISDEHREHLLTSLKASEDYFKMLIDADEYASVSARSDATGLPATPIYTMTHRALKAAVLVKMFYPRVDQLSAPHQLLNAIVELDMSITRWRFSHSQMVQMMIGSRPGTGGSSGYQYLRSTLNERYATFKDLVRIPTFMLTPDWAPSNVASVAGLTNFAGWA</sequence>
<dbReference type="PANTHER" id="PTHR10138">
    <property type="entry name" value="TRYPTOPHAN 2,3-DIOXYGENASE"/>
    <property type="match status" value="1"/>
</dbReference>
<dbReference type="Pfam" id="PF03301">
    <property type="entry name" value="Trp_dioxygenase"/>
    <property type="match status" value="1"/>
</dbReference>
<name>A0A058ZC94_FONAL</name>
<dbReference type="Gene3D" id="1.20.58.480">
    <property type="match status" value="1"/>
</dbReference>
<evidence type="ECO:0000313" key="1">
    <source>
        <dbReference type="EMBL" id="KCV71057.1"/>
    </source>
</evidence>